<proteinExistence type="predicted"/>
<feature type="region of interest" description="Disordered" evidence="1">
    <location>
        <begin position="555"/>
        <end position="594"/>
    </location>
</feature>
<feature type="region of interest" description="Disordered" evidence="1">
    <location>
        <begin position="610"/>
        <end position="654"/>
    </location>
</feature>
<reference evidence="2" key="4">
    <citation type="submission" date="2025-09" db="UniProtKB">
        <authorList>
            <consortium name="Ensembl"/>
        </authorList>
    </citation>
    <scope>IDENTIFICATION</scope>
</reference>
<reference evidence="2 3" key="1">
    <citation type="submission" date="2018-05" db="EMBL/GenBank/DDBJ databases">
        <authorList>
            <person name="Datahose"/>
        </authorList>
    </citation>
    <scope>NUCLEOTIDE SEQUENCE</scope>
</reference>
<feature type="compositionally biased region" description="Basic and acidic residues" evidence="1">
    <location>
        <begin position="482"/>
        <end position="494"/>
    </location>
</feature>
<accession>A0AAX7SZY6</accession>
<sequence length="697" mass="77898">MEALQRRMIEEDMVQYKLFLIQPGSSSSQQTEERLTHLVEEILAKVAPLLIQYIWQHQPINLKYHPEKGGIPAHIGGSTQFGDNVEDEWFIVYLLLQITEAFPELAARVEDNDGEFLLIEAADYLPKWLNPDTSENRVFLYKGELHILPCPSKSTSVGFSKDVVPSVAQALELLYTHPEVCRASSKISLALKKRLEGYPGKIKSGLHRAHCFIPAGIATVLAQRPDLIAPAVSAFYLRDPVDLQACRTFKTFPPDTRVLTLVTFTRCLYAQLQQQQFTPDRRSGFTLPPRSHSQYKAHELGLKLVIHYLSLYFVLCTADNRVVLLCKSHNLVLMLYSQAHGFEILCSRCRLPSSEPNAPVSCNPQWKGFMESLSRNGYFHGELEGSARYRELTRSAENFFKQSVASKSSALSPGEEVLQLLHSCEPFNLEEMKKNESQLPQEDSDSWLDITAQDLEQLLQERSGGRADVGSQNLSSTKQKQHAGDAEERGKEKEDNLEEEEAGYSLVAISQGMKNFLKAMSSHEGAELPWSSATQPFNIDPDSMANALGRLLGGKDEELDSDDLDDSDDDEEEVEEKEDGFCGQAEMKGTETLDSLKRYMDQMDEELMKTNVGQSFKRTNYNKAGASGDSSHPSARDDLPRDNKLEEKEEEIEPLDVDVNLVTNLLESLSSQAGLAGPASNLLQSLGIHLPPNSDPA</sequence>
<name>A0AAX7SZY6_ASTCA</name>
<dbReference type="Proteomes" id="UP000265100">
    <property type="component" value="Chromosome 13"/>
</dbReference>
<organism evidence="2 3">
    <name type="scientific">Astatotilapia calliptera</name>
    <name type="common">Eastern happy</name>
    <name type="synonym">Chromis callipterus</name>
    <dbReference type="NCBI Taxonomy" id="8154"/>
    <lineage>
        <taxon>Eukaryota</taxon>
        <taxon>Metazoa</taxon>
        <taxon>Chordata</taxon>
        <taxon>Craniata</taxon>
        <taxon>Vertebrata</taxon>
        <taxon>Euteleostomi</taxon>
        <taxon>Actinopterygii</taxon>
        <taxon>Neopterygii</taxon>
        <taxon>Teleostei</taxon>
        <taxon>Neoteleostei</taxon>
        <taxon>Acanthomorphata</taxon>
        <taxon>Ovalentaria</taxon>
        <taxon>Cichlomorphae</taxon>
        <taxon>Cichliformes</taxon>
        <taxon>Cichlidae</taxon>
        <taxon>African cichlids</taxon>
        <taxon>Pseudocrenilabrinae</taxon>
        <taxon>Haplochromini</taxon>
        <taxon>Astatotilapia</taxon>
    </lineage>
</organism>
<keyword evidence="3" id="KW-1185">Reference proteome</keyword>
<gene>
    <name evidence="2" type="primary">ECD</name>
</gene>
<dbReference type="GeneTree" id="ENSGT00390000015361"/>
<dbReference type="GO" id="GO:0005634">
    <property type="term" value="C:nucleus"/>
    <property type="evidence" value="ECO:0007669"/>
    <property type="project" value="TreeGrafter"/>
</dbReference>
<dbReference type="Ensembl" id="ENSACLT00000042688.1">
    <property type="protein sequence ID" value="ENSACLP00000050058.1"/>
    <property type="gene ID" value="ENSACLG00000021673.2"/>
</dbReference>
<reference evidence="3" key="2">
    <citation type="submission" date="2023-03" db="EMBL/GenBank/DDBJ databases">
        <authorList>
            <consortium name="Wellcome Sanger Institute Data Sharing"/>
        </authorList>
    </citation>
    <scope>NUCLEOTIDE SEQUENCE [LARGE SCALE GENOMIC DNA]</scope>
</reference>
<feature type="compositionally biased region" description="Polar residues" evidence="1">
    <location>
        <begin position="611"/>
        <end position="633"/>
    </location>
</feature>
<evidence type="ECO:0000313" key="3">
    <source>
        <dbReference type="Proteomes" id="UP000265100"/>
    </source>
</evidence>
<protein>
    <recommendedName>
        <fullName evidence="4">Ecdysoneless homolog (Drosophila)</fullName>
    </recommendedName>
</protein>
<dbReference type="InterPro" id="IPR010770">
    <property type="entry name" value="Ecd"/>
</dbReference>
<evidence type="ECO:0000256" key="1">
    <source>
        <dbReference type="SAM" id="MobiDB-lite"/>
    </source>
</evidence>
<feature type="compositionally biased region" description="Basic and acidic residues" evidence="1">
    <location>
        <begin position="634"/>
        <end position="647"/>
    </location>
</feature>
<feature type="compositionally biased region" description="Acidic residues" evidence="1">
    <location>
        <begin position="557"/>
        <end position="578"/>
    </location>
</feature>
<dbReference type="PANTHER" id="PTHR13060:SF0">
    <property type="entry name" value="PROTEIN ECDYSONELESS HOMOLOG"/>
    <property type="match status" value="1"/>
</dbReference>
<evidence type="ECO:0008006" key="4">
    <source>
        <dbReference type="Google" id="ProtNLM"/>
    </source>
</evidence>
<dbReference type="PANTHER" id="PTHR13060">
    <property type="entry name" value="SGT1 PROTEIN HSGT1 SUPPRESSOR OF GCR2"/>
    <property type="match status" value="1"/>
</dbReference>
<dbReference type="Pfam" id="PF07093">
    <property type="entry name" value="SGT1"/>
    <property type="match status" value="2"/>
</dbReference>
<dbReference type="AlphaFoldDB" id="A0AAX7SZY6"/>
<evidence type="ECO:0000313" key="2">
    <source>
        <dbReference type="Ensembl" id="ENSACLP00000050058.1"/>
    </source>
</evidence>
<reference evidence="2" key="3">
    <citation type="submission" date="2025-08" db="UniProtKB">
        <authorList>
            <consortium name="Ensembl"/>
        </authorList>
    </citation>
    <scope>IDENTIFICATION</scope>
</reference>
<feature type="region of interest" description="Disordered" evidence="1">
    <location>
        <begin position="463"/>
        <end position="499"/>
    </location>
</feature>